<reference evidence="3 4" key="1">
    <citation type="submission" date="2017-12" db="EMBL/GenBank/DDBJ databases">
        <authorList>
            <consortium name="DOE Joint Genome Institute"/>
            <person name="Haridas S."/>
            <person name="Kjaerbolling I."/>
            <person name="Vesth T.C."/>
            <person name="Frisvad J.C."/>
            <person name="Nybo J.L."/>
            <person name="Theobald S."/>
            <person name="Kuo A."/>
            <person name="Bowyer P."/>
            <person name="Matsuda Y."/>
            <person name="Mondo S."/>
            <person name="Lyhne E.K."/>
            <person name="Kogle M.E."/>
            <person name="Clum A."/>
            <person name="Lipzen A."/>
            <person name="Salamov A."/>
            <person name="Ngan C.Y."/>
            <person name="Daum C."/>
            <person name="Chiniquy J."/>
            <person name="Barry K."/>
            <person name="LaButti K."/>
            <person name="Simmons B.A."/>
            <person name="Magnuson J.K."/>
            <person name="Mortensen U.H."/>
            <person name="Larsen T.O."/>
            <person name="Grigoriev I.V."/>
            <person name="Baker S.E."/>
            <person name="Andersen M.R."/>
            <person name="Nordberg H.P."/>
            <person name="Cantor M.N."/>
            <person name="Hua S.X."/>
        </authorList>
    </citation>
    <scope>NUCLEOTIDE SEQUENCE [LARGE SCALE GENOMIC DNA]</scope>
    <source>
        <strain evidence="3 4">CBS 102.13</strain>
    </source>
</reference>
<evidence type="ECO:0008006" key="5">
    <source>
        <dbReference type="Google" id="ProtNLM"/>
    </source>
</evidence>
<organism evidence="3 4">
    <name type="scientific">Aspergillus candidus</name>
    <dbReference type="NCBI Taxonomy" id="41067"/>
    <lineage>
        <taxon>Eukaryota</taxon>
        <taxon>Fungi</taxon>
        <taxon>Dikarya</taxon>
        <taxon>Ascomycota</taxon>
        <taxon>Pezizomycotina</taxon>
        <taxon>Eurotiomycetes</taxon>
        <taxon>Eurotiomycetidae</taxon>
        <taxon>Eurotiales</taxon>
        <taxon>Aspergillaceae</taxon>
        <taxon>Aspergillus</taxon>
        <taxon>Aspergillus subgen. Circumdati</taxon>
    </lineage>
</organism>
<dbReference type="Proteomes" id="UP000234585">
    <property type="component" value="Unassembled WGS sequence"/>
</dbReference>
<evidence type="ECO:0000256" key="2">
    <source>
        <dbReference type="SAM" id="SignalP"/>
    </source>
</evidence>
<evidence type="ECO:0000313" key="4">
    <source>
        <dbReference type="Proteomes" id="UP000234585"/>
    </source>
</evidence>
<protein>
    <recommendedName>
        <fullName evidence="5">Secreted protein</fullName>
    </recommendedName>
</protein>
<evidence type="ECO:0000313" key="3">
    <source>
        <dbReference type="EMBL" id="PLB33192.1"/>
    </source>
</evidence>
<dbReference type="EMBL" id="KZ559221">
    <property type="protein sequence ID" value="PLB33192.1"/>
    <property type="molecule type" value="Genomic_DNA"/>
</dbReference>
<dbReference type="GeneID" id="36522785"/>
<feature type="region of interest" description="Disordered" evidence="1">
    <location>
        <begin position="38"/>
        <end position="59"/>
    </location>
</feature>
<dbReference type="AlphaFoldDB" id="A0A2I2EXU0"/>
<evidence type="ECO:0000256" key="1">
    <source>
        <dbReference type="SAM" id="MobiDB-lite"/>
    </source>
</evidence>
<dbReference type="OrthoDB" id="10370266at2759"/>
<keyword evidence="2" id="KW-0732">Signal</keyword>
<gene>
    <name evidence="3" type="ORF">BDW47DRAFT_121424</name>
</gene>
<dbReference type="RefSeq" id="XP_024667204.1">
    <property type="nucleotide sequence ID" value="XM_024815625.1"/>
</dbReference>
<accession>A0A2I2EXU0</accession>
<keyword evidence="4" id="KW-1185">Reference proteome</keyword>
<proteinExistence type="predicted"/>
<sequence length="120" mass="13274">MGMMLPLASWSVLALHRTFIGIFARVLVGVSPRGPLQNIPKRFGKTPPNPSRHGGNLASQSSSDLIVLGDDNLFCVGRTRDISSHANGSRMPIPVSQTITYMLHTSRLIDHDRLSRWSFH</sequence>
<name>A0A2I2EXU0_ASPCN</name>
<feature type="signal peptide" evidence="2">
    <location>
        <begin position="1"/>
        <end position="24"/>
    </location>
</feature>
<feature type="chain" id="PRO_5014157384" description="Secreted protein" evidence="2">
    <location>
        <begin position="25"/>
        <end position="120"/>
    </location>
</feature>